<dbReference type="EMBL" id="KK207857">
    <property type="protein sequence ID" value="EZF51973.1"/>
    <property type="molecule type" value="Genomic_DNA"/>
</dbReference>
<proteinExistence type="predicted"/>
<feature type="compositionally biased region" description="Polar residues" evidence="1">
    <location>
        <begin position="47"/>
        <end position="57"/>
    </location>
</feature>
<dbReference type="Proteomes" id="UP000023758">
    <property type="component" value="Unassembled WGS sequence"/>
</dbReference>
<feature type="compositionally biased region" description="Basic residues" evidence="1">
    <location>
        <begin position="59"/>
        <end position="69"/>
    </location>
</feature>
<name>A0A022W1M1_TRIRU</name>
<feature type="region of interest" description="Disordered" evidence="1">
    <location>
        <begin position="16"/>
        <end position="148"/>
    </location>
</feature>
<dbReference type="AlphaFoldDB" id="A0A022W1M1"/>
<reference evidence="2" key="1">
    <citation type="submission" date="2014-02" db="EMBL/GenBank/DDBJ databases">
        <title>The Genome Sequence of Trichophyton rubrum (morphotype fischeri) CBS 288.86.</title>
        <authorList>
            <consortium name="The Broad Institute Genomics Platform"/>
            <person name="Cuomo C.A."/>
            <person name="White T.C."/>
            <person name="Graser Y."/>
            <person name="Martinez-Rossi N."/>
            <person name="Heitman J."/>
            <person name="Young S.K."/>
            <person name="Zeng Q."/>
            <person name="Gargeya S."/>
            <person name="Abouelleil A."/>
            <person name="Alvarado L."/>
            <person name="Chapman S.B."/>
            <person name="Gainer-Dewar J."/>
            <person name="Goldberg J."/>
            <person name="Griggs A."/>
            <person name="Gujja S."/>
            <person name="Hansen M."/>
            <person name="Howarth C."/>
            <person name="Imamovic A."/>
            <person name="Larimer J."/>
            <person name="Martinez D."/>
            <person name="Murphy C."/>
            <person name="Pearson M.D."/>
            <person name="Persinoti G."/>
            <person name="Poon T."/>
            <person name="Priest M."/>
            <person name="Roberts A.D."/>
            <person name="Saif S."/>
            <person name="Shea T.D."/>
            <person name="Sykes S.N."/>
            <person name="Wortman J."/>
            <person name="Nusbaum C."/>
            <person name="Birren B."/>
        </authorList>
    </citation>
    <scope>NUCLEOTIDE SEQUENCE [LARGE SCALE GENOMIC DNA]</scope>
    <source>
        <strain evidence="2">CBS 288.86</strain>
    </source>
</reference>
<accession>A0A022W1M1</accession>
<dbReference type="HOGENOM" id="CLU_1760102_0_0_1"/>
<evidence type="ECO:0000256" key="1">
    <source>
        <dbReference type="SAM" id="MobiDB-lite"/>
    </source>
</evidence>
<sequence length="148" mass="16022">MSGYIPWLIYALKRQHGREGGGKRPVSSTGLSNGRIGSFGAKATASHVVQRQSSEWKMQSRKSTMRTRRAKAETQPELENLKKCSPALFTNNLRQAPEAKMNELAGRQGDSQNKSRRMYGGGSGSGAVQLTNADPSGWLLEGDASLAV</sequence>
<organism evidence="2">
    <name type="scientific">Trichophyton rubrum CBS 288.86</name>
    <dbReference type="NCBI Taxonomy" id="1215330"/>
    <lineage>
        <taxon>Eukaryota</taxon>
        <taxon>Fungi</taxon>
        <taxon>Dikarya</taxon>
        <taxon>Ascomycota</taxon>
        <taxon>Pezizomycotina</taxon>
        <taxon>Eurotiomycetes</taxon>
        <taxon>Eurotiomycetidae</taxon>
        <taxon>Onygenales</taxon>
        <taxon>Arthrodermataceae</taxon>
        <taxon>Trichophyton</taxon>
    </lineage>
</organism>
<gene>
    <name evidence="2" type="ORF">H103_04708</name>
</gene>
<evidence type="ECO:0000313" key="2">
    <source>
        <dbReference type="EMBL" id="EZF51973.1"/>
    </source>
</evidence>
<feature type="compositionally biased region" description="Basic and acidic residues" evidence="1">
    <location>
        <begin position="70"/>
        <end position="82"/>
    </location>
</feature>
<protein>
    <submittedName>
        <fullName evidence="2">Uncharacterized protein</fullName>
    </submittedName>
</protein>